<sequence length="129" mass="15445">MKYNVTDVFDVVMNNRETAWRSDLEKTEIISEKKFREVFKNGNVTEFYMTKLEPNTFYQFEMKNKFFEGTWEGCFKKIAEEETEIIFSEQIEIFNFGIYLLSFFVLNLKKIQKTYVSDLVSYLGKIKGD</sequence>
<protein>
    <recommendedName>
        <fullName evidence="3">Polyketide cyclase</fullName>
    </recommendedName>
</protein>
<dbReference type="EMBL" id="NGKB01000001">
    <property type="protein sequence ID" value="RSU16940.1"/>
    <property type="molecule type" value="Genomic_DNA"/>
</dbReference>
<accession>A0A430B9A9</accession>
<evidence type="ECO:0000313" key="1">
    <source>
        <dbReference type="EMBL" id="RSU16940.1"/>
    </source>
</evidence>
<proteinExistence type="predicted"/>
<evidence type="ECO:0008006" key="3">
    <source>
        <dbReference type="Google" id="ProtNLM"/>
    </source>
</evidence>
<dbReference type="AlphaFoldDB" id="A0A430B9A9"/>
<comment type="caution">
    <text evidence="1">The sequence shown here is derived from an EMBL/GenBank/DDBJ whole genome shotgun (WGS) entry which is preliminary data.</text>
</comment>
<name>A0A430B9A9_9ENTE</name>
<keyword evidence="2" id="KW-1185">Reference proteome</keyword>
<organism evidence="1 2">
    <name type="scientific">Vagococcus carniphilus</name>
    <dbReference type="NCBI Taxonomy" id="218144"/>
    <lineage>
        <taxon>Bacteria</taxon>
        <taxon>Bacillati</taxon>
        <taxon>Bacillota</taxon>
        <taxon>Bacilli</taxon>
        <taxon>Lactobacillales</taxon>
        <taxon>Enterococcaceae</taxon>
        <taxon>Vagococcus</taxon>
    </lineage>
</organism>
<reference evidence="1 2" key="1">
    <citation type="submission" date="2017-05" db="EMBL/GenBank/DDBJ databases">
        <title>Vagococcus spp. assemblies.</title>
        <authorList>
            <person name="Gulvik C.A."/>
        </authorList>
    </citation>
    <scope>NUCLEOTIDE SEQUENCE [LARGE SCALE GENOMIC DNA]</scope>
    <source>
        <strain evidence="1 2">SS1714</strain>
    </source>
</reference>
<dbReference type="SUPFAM" id="SSF55961">
    <property type="entry name" value="Bet v1-like"/>
    <property type="match status" value="1"/>
</dbReference>
<evidence type="ECO:0000313" key="2">
    <source>
        <dbReference type="Proteomes" id="UP000288028"/>
    </source>
</evidence>
<gene>
    <name evidence="1" type="ORF">CBF28_01770</name>
</gene>
<dbReference type="Proteomes" id="UP000288028">
    <property type="component" value="Unassembled WGS sequence"/>
</dbReference>